<dbReference type="Gene3D" id="1.20.1070.10">
    <property type="entry name" value="Rhodopsin 7-helix transmembrane proteins"/>
    <property type="match status" value="1"/>
</dbReference>
<keyword evidence="2 5" id="KW-0812">Transmembrane</keyword>
<dbReference type="PANTHER" id="PTHR24224">
    <property type="entry name" value="CARDIOACCELERATORY PEPTIDE RECEPTOR-RELATED"/>
    <property type="match status" value="1"/>
</dbReference>
<dbReference type="AlphaFoldDB" id="A0A6A5GC96"/>
<evidence type="ECO:0000256" key="4">
    <source>
        <dbReference type="ARBA" id="ARBA00023136"/>
    </source>
</evidence>
<comment type="subcellular location">
    <subcellularLocation>
        <location evidence="1">Membrane</location>
    </subcellularLocation>
</comment>
<dbReference type="Pfam" id="PF00001">
    <property type="entry name" value="7tm_1"/>
    <property type="match status" value="1"/>
</dbReference>
<evidence type="ECO:0000256" key="5">
    <source>
        <dbReference type="SAM" id="Phobius"/>
    </source>
</evidence>
<evidence type="ECO:0000313" key="7">
    <source>
        <dbReference type="EMBL" id="KAF1752748.1"/>
    </source>
</evidence>
<evidence type="ECO:0000256" key="2">
    <source>
        <dbReference type="ARBA" id="ARBA00022692"/>
    </source>
</evidence>
<keyword evidence="3 5" id="KW-1133">Transmembrane helix</keyword>
<dbReference type="PROSITE" id="PS50262">
    <property type="entry name" value="G_PROTEIN_RECEP_F1_2"/>
    <property type="match status" value="1"/>
</dbReference>
<dbReference type="CTD" id="9839038"/>
<evidence type="ECO:0000313" key="8">
    <source>
        <dbReference type="Proteomes" id="UP000483820"/>
    </source>
</evidence>
<organism evidence="7 8">
    <name type="scientific">Caenorhabditis remanei</name>
    <name type="common">Caenorhabditis vulgaris</name>
    <dbReference type="NCBI Taxonomy" id="31234"/>
    <lineage>
        <taxon>Eukaryota</taxon>
        <taxon>Metazoa</taxon>
        <taxon>Ecdysozoa</taxon>
        <taxon>Nematoda</taxon>
        <taxon>Chromadorea</taxon>
        <taxon>Rhabditida</taxon>
        <taxon>Rhabditina</taxon>
        <taxon>Rhabditomorpha</taxon>
        <taxon>Rhabditoidea</taxon>
        <taxon>Rhabditidae</taxon>
        <taxon>Peloderinae</taxon>
        <taxon>Caenorhabditis</taxon>
    </lineage>
</organism>
<dbReference type="FunFam" id="1.20.1070.10:FF:000977">
    <property type="entry name" value="Protein CBG08799"/>
    <property type="match status" value="1"/>
</dbReference>
<dbReference type="GO" id="GO:0004930">
    <property type="term" value="F:G protein-coupled receptor activity"/>
    <property type="evidence" value="ECO:0007669"/>
    <property type="project" value="InterPro"/>
</dbReference>
<reference evidence="7 8" key="1">
    <citation type="submission" date="2019-12" db="EMBL/GenBank/DDBJ databases">
        <title>Chromosome-level assembly of the Caenorhabditis remanei genome.</title>
        <authorList>
            <person name="Teterina A.A."/>
            <person name="Willis J.H."/>
            <person name="Phillips P.C."/>
        </authorList>
    </citation>
    <scope>NUCLEOTIDE SEQUENCE [LARGE SCALE GENOMIC DNA]</scope>
    <source>
        <strain evidence="7 8">PX506</strain>
        <tissue evidence="7">Whole organism</tissue>
    </source>
</reference>
<dbReference type="InterPro" id="IPR052665">
    <property type="entry name" value="Neuropeptide-GPCR"/>
</dbReference>
<feature type="transmembrane region" description="Helical" evidence="5">
    <location>
        <begin position="70"/>
        <end position="97"/>
    </location>
</feature>
<feature type="transmembrane region" description="Helical" evidence="5">
    <location>
        <begin position="153"/>
        <end position="171"/>
    </location>
</feature>
<dbReference type="PANTHER" id="PTHR24224:SF37">
    <property type="entry name" value="G-PROTEIN COUPLED RECEPTORS FAMILY 1 PROFILE DOMAIN-CONTAINING PROTEIN"/>
    <property type="match status" value="1"/>
</dbReference>
<sequence length="394" mass="44916">MEHDEMSFDTNSTTMLDQLDEETPMKSKKIIKFWMILAAICVIGIIFNLGLLLRRKFTSTRTSSTTRSSLFLLGTMAAADTLCLFSLLFLLCLRFFGLENHPYVLTFVCKLSVFVMHTTSSFSIWCWLVLSAVRYVAVYRPYTHLKLNKEPRLAVLTVAIFCCVSEVWVLWDIEYDETFKACGGTETEISRHLQIFEIFSSYFLPVIIITVLDLKVILCRTWRFSSGPKRSVKAVKQKMSIYSEGCPSPESSVKKYSTANVTIHKSKSNGELTTSSSSRSKRRQHLRVLRRCLCITICDLSMNLPSYLLRLYVSLVDDTAPMSDEYISTIALIEEISQVMYFAQFALNALYLICIIYDAPKRKFTLPSTQLSAVGLTPRASRKSARSTFETRLV</sequence>
<proteinExistence type="predicted"/>
<comment type="caution">
    <text evidence="7">The sequence shown here is derived from an EMBL/GenBank/DDBJ whole genome shotgun (WGS) entry which is preliminary data.</text>
</comment>
<feature type="domain" description="G-protein coupled receptors family 1 profile" evidence="6">
    <location>
        <begin position="44"/>
        <end position="352"/>
    </location>
</feature>
<dbReference type="GO" id="GO:0016020">
    <property type="term" value="C:membrane"/>
    <property type="evidence" value="ECO:0007669"/>
    <property type="project" value="UniProtKB-SubCell"/>
</dbReference>
<dbReference type="KEGG" id="crq:GCK72_019303"/>
<dbReference type="InterPro" id="IPR000276">
    <property type="entry name" value="GPCR_Rhodpsn"/>
</dbReference>
<protein>
    <recommendedName>
        <fullName evidence="6">G-protein coupled receptors family 1 profile domain-containing protein</fullName>
    </recommendedName>
</protein>
<evidence type="ECO:0000256" key="3">
    <source>
        <dbReference type="ARBA" id="ARBA00022989"/>
    </source>
</evidence>
<evidence type="ECO:0000256" key="1">
    <source>
        <dbReference type="ARBA" id="ARBA00004370"/>
    </source>
</evidence>
<dbReference type="SUPFAM" id="SSF81321">
    <property type="entry name" value="Family A G protein-coupled receptor-like"/>
    <property type="match status" value="1"/>
</dbReference>
<evidence type="ECO:0000259" key="6">
    <source>
        <dbReference type="PROSITE" id="PS50262"/>
    </source>
</evidence>
<dbReference type="GeneID" id="9839038"/>
<accession>A0A6A5GC96</accession>
<dbReference type="Proteomes" id="UP000483820">
    <property type="component" value="Chromosome V"/>
</dbReference>
<keyword evidence="4 5" id="KW-0472">Membrane</keyword>
<dbReference type="InterPro" id="IPR017452">
    <property type="entry name" value="GPCR_Rhodpsn_7TM"/>
</dbReference>
<name>A0A6A5GC96_CAERE</name>
<dbReference type="EMBL" id="WUAV01000005">
    <property type="protein sequence ID" value="KAF1752748.1"/>
    <property type="molecule type" value="Genomic_DNA"/>
</dbReference>
<feature type="transmembrane region" description="Helical" evidence="5">
    <location>
        <begin position="30"/>
        <end position="49"/>
    </location>
</feature>
<dbReference type="RefSeq" id="XP_003115624.2">
    <property type="nucleotide sequence ID" value="XM_003115576.2"/>
</dbReference>
<feature type="transmembrane region" description="Helical" evidence="5">
    <location>
        <begin position="202"/>
        <end position="222"/>
    </location>
</feature>
<gene>
    <name evidence="7" type="ORF">GCK72_019303</name>
</gene>
<feature type="transmembrane region" description="Helical" evidence="5">
    <location>
        <begin position="103"/>
        <end position="133"/>
    </location>
</feature>